<dbReference type="PANTHER" id="PTHR24220">
    <property type="entry name" value="IMPORT ATP-BINDING PROTEIN"/>
    <property type="match status" value="1"/>
</dbReference>
<organism evidence="6 7">
    <name type="scientific">Spiribacter curvatus</name>
    <dbReference type="NCBI Taxonomy" id="1335757"/>
    <lineage>
        <taxon>Bacteria</taxon>
        <taxon>Pseudomonadati</taxon>
        <taxon>Pseudomonadota</taxon>
        <taxon>Gammaproteobacteria</taxon>
        <taxon>Chromatiales</taxon>
        <taxon>Ectothiorhodospiraceae</taxon>
        <taxon>Spiribacter</taxon>
    </lineage>
</organism>
<evidence type="ECO:0000256" key="2">
    <source>
        <dbReference type="ARBA" id="ARBA00022741"/>
    </source>
</evidence>
<protein>
    <submittedName>
        <fullName evidence="6">ABC transporter</fullName>
    </submittedName>
</protein>
<evidence type="ECO:0000313" key="7">
    <source>
        <dbReference type="Proteomes" id="UP000017640"/>
    </source>
</evidence>
<evidence type="ECO:0000256" key="3">
    <source>
        <dbReference type="ARBA" id="ARBA00022840"/>
    </source>
</evidence>
<dbReference type="Pfam" id="PF00005">
    <property type="entry name" value="ABC_tran"/>
    <property type="match status" value="1"/>
</dbReference>
<dbReference type="CDD" id="cd03255">
    <property type="entry name" value="ABC_MJ0796_LolCDE_FtsE"/>
    <property type="match status" value="1"/>
</dbReference>
<dbReference type="InterPro" id="IPR003593">
    <property type="entry name" value="AAA+_ATPase"/>
</dbReference>
<dbReference type="GO" id="GO:0005886">
    <property type="term" value="C:plasma membrane"/>
    <property type="evidence" value="ECO:0007669"/>
    <property type="project" value="TreeGrafter"/>
</dbReference>
<dbReference type="GO" id="GO:0005524">
    <property type="term" value="F:ATP binding"/>
    <property type="evidence" value="ECO:0007669"/>
    <property type="project" value="UniProtKB-KW"/>
</dbReference>
<dbReference type="FunFam" id="3.40.50.300:FF:000032">
    <property type="entry name" value="Export ABC transporter ATP-binding protein"/>
    <property type="match status" value="1"/>
</dbReference>
<dbReference type="STRING" id="1335757.SPICUR_09360"/>
<dbReference type="GO" id="GO:1902495">
    <property type="term" value="C:transmembrane transporter complex"/>
    <property type="evidence" value="ECO:0007669"/>
    <property type="project" value="UniProtKB-ARBA"/>
</dbReference>
<dbReference type="InterPro" id="IPR017911">
    <property type="entry name" value="MacB-like_ATP-bd"/>
</dbReference>
<dbReference type="GO" id="GO:0016887">
    <property type="term" value="F:ATP hydrolysis activity"/>
    <property type="evidence" value="ECO:0007669"/>
    <property type="project" value="InterPro"/>
</dbReference>
<gene>
    <name evidence="6" type="ORF">SPICUR_09360</name>
</gene>
<dbReference type="KEGG" id="spiu:SPICUR_09360"/>
<dbReference type="PROSITE" id="PS00211">
    <property type="entry name" value="ABC_TRANSPORTER_1"/>
    <property type="match status" value="1"/>
</dbReference>
<accession>U5T0G7</accession>
<keyword evidence="3" id="KW-0067">ATP-binding</keyword>
<name>U5T0G7_9GAMM</name>
<dbReference type="GO" id="GO:0022857">
    <property type="term" value="F:transmembrane transporter activity"/>
    <property type="evidence" value="ECO:0007669"/>
    <property type="project" value="TreeGrafter"/>
</dbReference>
<dbReference type="SUPFAM" id="SSF52540">
    <property type="entry name" value="P-loop containing nucleoside triphosphate hydrolases"/>
    <property type="match status" value="1"/>
</dbReference>
<evidence type="ECO:0000256" key="1">
    <source>
        <dbReference type="ARBA" id="ARBA00022448"/>
    </source>
</evidence>
<dbReference type="eggNOG" id="COG4181">
    <property type="taxonomic scope" value="Bacteria"/>
</dbReference>
<dbReference type="Gene3D" id="3.40.50.300">
    <property type="entry name" value="P-loop containing nucleotide triphosphate hydrolases"/>
    <property type="match status" value="1"/>
</dbReference>
<keyword evidence="1" id="KW-0813">Transport</keyword>
<dbReference type="InterPro" id="IPR015854">
    <property type="entry name" value="ABC_transpr_LolD-like"/>
</dbReference>
<sequence>MPDTMESSPHGSPVLEASALAMRFEAPEGRISLFENLDLSIDAGDSLAILGTSGSGKSTLLGLLAGLDLPSGGRVSLDGHDLTAMDEDQRAALRSGRVGFVFQAFHLLPGLTALENVMLPVELAGDDDARGKAAAALERVGLRDRTAHYPAQLSGGEQQRVALARAFVGQPRILFADEPTGNLDHHTGEQIIDLLFALNRDAGTTLVLVTHDHAIAGRCAQVRYLRDGALAQEAG</sequence>
<dbReference type="InterPro" id="IPR027417">
    <property type="entry name" value="P-loop_NTPase"/>
</dbReference>
<comment type="similarity">
    <text evidence="4">Belongs to the ABC transporter superfamily. Macrolide exporter (TC 3.A.1.122) family.</text>
</comment>
<dbReference type="InterPro" id="IPR017871">
    <property type="entry name" value="ABC_transporter-like_CS"/>
</dbReference>
<dbReference type="EMBL" id="CP005990">
    <property type="protein sequence ID" value="AGY91029.1"/>
    <property type="molecule type" value="Genomic_DNA"/>
</dbReference>
<keyword evidence="2" id="KW-0547">Nucleotide-binding</keyword>
<dbReference type="PROSITE" id="PS50893">
    <property type="entry name" value="ABC_TRANSPORTER_2"/>
    <property type="match status" value="1"/>
</dbReference>
<dbReference type="SMART" id="SM00382">
    <property type="entry name" value="AAA"/>
    <property type="match status" value="1"/>
</dbReference>
<feature type="domain" description="ABC transporter" evidence="5">
    <location>
        <begin position="15"/>
        <end position="234"/>
    </location>
</feature>
<evidence type="ECO:0000313" key="6">
    <source>
        <dbReference type="EMBL" id="AGY91029.1"/>
    </source>
</evidence>
<dbReference type="AlphaFoldDB" id="U5T0G7"/>
<keyword evidence="7" id="KW-1185">Reference proteome</keyword>
<dbReference type="InterPro" id="IPR003439">
    <property type="entry name" value="ABC_transporter-like_ATP-bd"/>
</dbReference>
<reference evidence="6 7" key="1">
    <citation type="journal article" date="2013" name="BMC Genomics">
        <title>Genomes of "Spiribacter", a streamlined, successful halophilic bacterium.</title>
        <authorList>
            <person name="Lopez-Perez M."/>
            <person name="Ghai R."/>
            <person name="Leon M.J."/>
            <person name="Rodriguez-Olmos A."/>
            <person name="Copa-Patino J.L."/>
            <person name="Soliveri J."/>
            <person name="Sanchez-Porro C."/>
            <person name="Ventosa A."/>
            <person name="Rodriguez-Valera F."/>
        </authorList>
    </citation>
    <scope>NUCLEOTIDE SEQUENCE [LARGE SCALE GENOMIC DNA]</scope>
    <source>
        <strain evidence="6 7">UAH-SP71</strain>
    </source>
</reference>
<evidence type="ECO:0000256" key="4">
    <source>
        <dbReference type="ARBA" id="ARBA00038388"/>
    </source>
</evidence>
<proteinExistence type="inferred from homology"/>
<dbReference type="HOGENOM" id="CLU_000604_1_22_6"/>
<evidence type="ECO:0000259" key="5">
    <source>
        <dbReference type="PROSITE" id="PS50893"/>
    </source>
</evidence>
<dbReference type="Proteomes" id="UP000017640">
    <property type="component" value="Chromosome"/>
</dbReference>